<feature type="transmembrane region" description="Helical" evidence="1">
    <location>
        <begin position="66"/>
        <end position="89"/>
    </location>
</feature>
<dbReference type="AlphaFoldDB" id="A0A1G9V5Y4"/>
<name>A0A1G9V5Y4_9PSEU</name>
<dbReference type="PANTHER" id="PTHR34543">
    <property type="entry name" value="PROTEIN ABA DEFICIENT 4, CHLOROPLASTIC"/>
    <property type="match status" value="1"/>
</dbReference>
<evidence type="ECO:0000313" key="2">
    <source>
        <dbReference type="EMBL" id="SDM67503.1"/>
    </source>
</evidence>
<accession>A0A1G9V5Y4</accession>
<keyword evidence="1" id="KW-0812">Transmembrane</keyword>
<dbReference type="PANTHER" id="PTHR34543:SF1">
    <property type="entry name" value="PROTEIN ABA DEFICIENT 4, CHLOROPLASTIC"/>
    <property type="match status" value="1"/>
</dbReference>
<evidence type="ECO:0000313" key="3">
    <source>
        <dbReference type="Proteomes" id="UP000199682"/>
    </source>
</evidence>
<dbReference type="InterPro" id="IPR025461">
    <property type="entry name" value="ABA4-like"/>
</dbReference>
<feature type="transmembrane region" description="Helical" evidence="1">
    <location>
        <begin position="109"/>
        <end position="132"/>
    </location>
</feature>
<feature type="transmembrane region" description="Helical" evidence="1">
    <location>
        <begin position="35"/>
        <end position="54"/>
    </location>
</feature>
<protein>
    <recommendedName>
        <fullName evidence="4">DUF4281 domain-containing protein</fullName>
    </recommendedName>
</protein>
<dbReference type="Pfam" id="PF14108">
    <property type="entry name" value="ABA4-like"/>
    <property type="match status" value="1"/>
</dbReference>
<evidence type="ECO:0000256" key="1">
    <source>
        <dbReference type="SAM" id="Phobius"/>
    </source>
</evidence>
<sequence>MIATLFDLTFLLIAPFWALMIFAPKWSWTRRIAESYLIVLPPVVIYIVLMVPVLPELLPLVTRPEIGALAEFMSTPTGAALVWAHMLAWDLFVGRWMYLEGRRLDVHPLVMAPVLVITILLAPVGLPLFLIVRKVCDTKNRGAAVVTHQ</sequence>
<keyword evidence="1" id="KW-0472">Membrane</keyword>
<proteinExistence type="predicted"/>
<dbReference type="RefSeq" id="WP_090013401.1">
    <property type="nucleotide sequence ID" value="NZ_FNET01000025.1"/>
</dbReference>
<organism evidence="2 3">
    <name type="scientific">Lentzea albidocapillata subsp. violacea</name>
    <dbReference type="NCBI Taxonomy" id="128104"/>
    <lineage>
        <taxon>Bacteria</taxon>
        <taxon>Bacillati</taxon>
        <taxon>Actinomycetota</taxon>
        <taxon>Actinomycetes</taxon>
        <taxon>Pseudonocardiales</taxon>
        <taxon>Pseudonocardiaceae</taxon>
        <taxon>Lentzea</taxon>
    </lineage>
</organism>
<reference evidence="3" key="1">
    <citation type="submission" date="2016-10" db="EMBL/GenBank/DDBJ databases">
        <authorList>
            <person name="Varghese N."/>
            <person name="Submissions S."/>
        </authorList>
    </citation>
    <scope>NUCLEOTIDE SEQUENCE [LARGE SCALE GENOMIC DNA]</scope>
    <source>
        <strain evidence="3">DSM 44796</strain>
    </source>
</reference>
<gene>
    <name evidence="2" type="ORF">SAMN04488074_12526</name>
</gene>
<keyword evidence="1" id="KW-1133">Transmembrane helix</keyword>
<dbReference type="EMBL" id="FNET01000025">
    <property type="protein sequence ID" value="SDM67503.1"/>
    <property type="molecule type" value="Genomic_DNA"/>
</dbReference>
<dbReference type="Proteomes" id="UP000199682">
    <property type="component" value="Unassembled WGS sequence"/>
</dbReference>
<evidence type="ECO:0008006" key="4">
    <source>
        <dbReference type="Google" id="ProtNLM"/>
    </source>
</evidence>
<feature type="transmembrane region" description="Helical" evidence="1">
    <location>
        <begin position="5"/>
        <end position="23"/>
    </location>
</feature>